<dbReference type="InterPro" id="IPR011009">
    <property type="entry name" value="Kinase-like_dom_sf"/>
</dbReference>
<dbReference type="AlphaFoldDB" id="W9S8A0"/>
<evidence type="ECO:0000256" key="5">
    <source>
        <dbReference type="ARBA" id="ARBA00022475"/>
    </source>
</evidence>
<feature type="transmembrane region" description="Helical" evidence="23">
    <location>
        <begin position="653"/>
        <end position="675"/>
    </location>
</feature>
<evidence type="ECO:0000256" key="7">
    <source>
        <dbReference type="ARBA" id="ARBA00022553"/>
    </source>
</evidence>
<evidence type="ECO:0000256" key="11">
    <source>
        <dbReference type="ARBA" id="ARBA00022729"/>
    </source>
</evidence>
<dbReference type="InterPro" id="IPR000719">
    <property type="entry name" value="Prot_kinase_dom"/>
</dbReference>
<dbReference type="FunFam" id="1.10.510.10:FF:000358">
    <property type="entry name" value="Putative leucine-rich repeat receptor-like serine/threonine-protein kinase"/>
    <property type="match status" value="1"/>
</dbReference>
<keyword evidence="11 24" id="KW-0732">Signal</keyword>
<keyword evidence="6" id="KW-0723">Serine/threonine-protein kinase</keyword>
<keyword evidence="16 23" id="KW-1133">Transmembrane helix</keyword>
<dbReference type="Pfam" id="PF07714">
    <property type="entry name" value="PK_Tyr_Ser-Thr"/>
    <property type="match status" value="1"/>
</dbReference>
<feature type="domain" description="Protein kinase" evidence="25">
    <location>
        <begin position="708"/>
        <end position="982"/>
    </location>
</feature>
<evidence type="ECO:0000256" key="13">
    <source>
        <dbReference type="ARBA" id="ARBA00022741"/>
    </source>
</evidence>
<evidence type="ECO:0000256" key="8">
    <source>
        <dbReference type="ARBA" id="ARBA00022614"/>
    </source>
</evidence>
<evidence type="ECO:0000256" key="10">
    <source>
        <dbReference type="ARBA" id="ARBA00022692"/>
    </source>
</evidence>
<evidence type="ECO:0000256" key="14">
    <source>
        <dbReference type="ARBA" id="ARBA00022777"/>
    </source>
</evidence>
<keyword evidence="5" id="KW-1003">Cell membrane</keyword>
<dbReference type="STRING" id="981085.W9S8A0"/>
<evidence type="ECO:0000256" key="3">
    <source>
        <dbReference type="ARBA" id="ARBA00009592"/>
    </source>
</evidence>
<name>W9S8A0_9ROSA</name>
<evidence type="ECO:0000256" key="18">
    <source>
        <dbReference type="ARBA" id="ARBA00023170"/>
    </source>
</evidence>
<dbReference type="PROSITE" id="PS00107">
    <property type="entry name" value="PROTEIN_KINASE_ATP"/>
    <property type="match status" value="1"/>
</dbReference>
<keyword evidence="7" id="KW-0597">Phosphoprotein</keyword>
<dbReference type="InterPro" id="IPR001245">
    <property type="entry name" value="Ser-Thr/Tyr_kinase_cat_dom"/>
</dbReference>
<keyword evidence="13 22" id="KW-0547">Nucleotide-binding</keyword>
<dbReference type="EMBL" id="KE345898">
    <property type="protein sequence ID" value="EXC19951.1"/>
    <property type="molecule type" value="Genomic_DNA"/>
</dbReference>
<dbReference type="FunFam" id="3.30.200.20:FF:000432">
    <property type="entry name" value="LRR receptor-like serine/threonine-protein kinase EFR"/>
    <property type="match status" value="1"/>
</dbReference>
<dbReference type="PROSITE" id="PS00108">
    <property type="entry name" value="PROTEIN_KINASE_ST"/>
    <property type="match status" value="1"/>
</dbReference>
<dbReference type="InterPro" id="IPR013210">
    <property type="entry name" value="LRR_N_plant-typ"/>
</dbReference>
<evidence type="ECO:0000256" key="24">
    <source>
        <dbReference type="SAM" id="SignalP"/>
    </source>
</evidence>
<evidence type="ECO:0000256" key="17">
    <source>
        <dbReference type="ARBA" id="ARBA00023136"/>
    </source>
</evidence>
<proteinExistence type="inferred from homology"/>
<dbReference type="SUPFAM" id="SSF56112">
    <property type="entry name" value="Protein kinase-like (PK-like)"/>
    <property type="match status" value="1"/>
</dbReference>
<dbReference type="FunFam" id="3.80.10.10:FF:000470">
    <property type="entry name" value="LRR receptor-like serine/threonine-protein kinase RPK2"/>
    <property type="match status" value="1"/>
</dbReference>
<dbReference type="InterPro" id="IPR003591">
    <property type="entry name" value="Leu-rich_rpt_typical-subtyp"/>
</dbReference>
<evidence type="ECO:0000256" key="16">
    <source>
        <dbReference type="ARBA" id="ARBA00022989"/>
    </source>
</evidence>
<dbReference type="Pfam" id="PF08263">
    <property type="entry name" value="LRRNT_2"/>
    <property type="match status" value="1"/>
</dbReference>
<dbReference type="PROSITE" id="PS50011">
    <property type="entry name" value="PROTEIN_KINASE_DOM"/>
    <property type="match status" value="1"/>
</dbReference>
<evidence type="ECO:0000256" key="21">
    <source>
        <dbReference type="ARBA" id="ARBA00048679"/>
    </source>
</evidence>
<evidence type="ECO:0000256" key="19">
    <source>
        <dbReference type="ARBA" id="ARBA00023180"/>
    </source>
</evidence>
<keyword evidence="15 22" id="KW-0067">ATP-binding</keyword>
<dbReference type="SMART" id="SM00369">
    <property type="entry name" value="LRR_TYP"/>
    <property type="match status" value="7"/>
</dbReference>
<organism evidence="26 27">
    <name type="scientific">Morus notabilis</name>
    <dbReference type="NCBI Taxonomy" id="981085"/>
    <lineage>
        <taxon>Eukaryota</taxon>
        <taxon>Viridiplantae</taxon>
        <taxon>Streptophyta</taxon>
        <taxon>Embryophyta</taxon>
        <taxon>Tracheophyta</taxon>
        <taxon>Spermatophyta</taxon>
        <taxon>Magnoliopsida</taxon>
        <taxon>eudicotyledons</taxon>
        <taxon>Gunneridae</taxon>
        <taxon>Pentapetalae</taxon>
        <taxon>rosids</taxon>
        <taxon>fabids</taxon>
        <taxon>Rosales</taxon>
        <taxon>Moraceae</taxon>
        <taxon>Moreae</taxon>
        <taxon>Morus</taxon>
    </lineage>
</organism>
<dbReference type="GO" id="GO:0005886">
    <property type="term" value="C:plasma membrane"/>
    <property type="evidence" value="ECO:0007669"/>
    <property type="project" value="UniProtKB-SubCell"/>
</dbReference>
<evidence type="ECO:0000313" key="26">
    <source>
        <dbReference type="EMBL" id="EXC19951.1"/>
    </source>
</evidence>
<dbReference type="PANTHER" id="PTHR27008">
    <property type="entry name" value="OS04G0122200 PROTEIN"/>
    <property type="match status" value="1"/>
</dbReference>
<keyword evidence="18 26" id="KW-0675">Receptor</keyword>
<dbReference type="SUPFAM" id="SSF52058">
    <property type="entry name" value="L domain-like"/>
    <property type="match status" value="2"/>
</dbReference>
<feature type="binding site" evidence="22">
    <location>
        <position position="737"/>
    </location>
    <ligand>
        <name>ATP</name>
        <dbReference type="ChEBI" id="CHEBI:30616"/>
    </ligand>
</feature>
<dbReference type="Gene3D" id="1.10.510.10">
    <property type="entry name" value="Transferase(Phosphotransferase) domain 1"/>
    <property type="match status" value="1"/>
</dbReference>
<evidence type="ECO:0000259" key="25">
    <source>
        <dbReference type="PROSITE" id="PS50011"/>
    </source>
</evidence>
<evidence type="ECO:0000256" key="15">
    <source>
        <dbReference type="ARBA" id="ARBA00022840"/>
    </source>
</evidence>
<evidence type="ECO:0000256" key="9">
    <source>
        <dbReference type="ARBA" id="ARBA00022679"/>
    </source>
</evidence>
<dbReference type="PANTHER" id="PTHR27008:SF596">
    <property type="entry name" value="OS02G0215500 PROTEIN"/>
    <property type="match status" value="1"/>
</dbReference>
<dbReference type="eggNOG" id="ENOG502QPYS">
    <property type="taxonomic scope" value="Eukaryota"/>
</dbReference>
<keyword evidence="10 23" id="KW-0812">Transmembrane</keyword>
<comment type="catalytic activity">
    <reaction evidence="20">
        <text>L-threonyl-[protein] + ATP = O-phospho-L-threonyl-[protein] + ADP + H(+)</text>
        <dbReference type="Rhea" id="RHEA:46608"/>
        <dbReference type="Rhea" id="RHEA-COMP:11060"/>
        <dbReference type="Rhea" id="RHEA-COMP:11605"/>
        <dbReference type="ChEBI" id="CHEBI:15378"/>
        <dbReference type="ChEBI" id="CHEBI:30013"/>
        <dbReference type="ChEBI" id="CHEBI:30616"/>
        <dbReference type="ChEBI" id="CHEBI:61977"/>
        <dbReference type="ChEBI" id="CHEBI:456216"/>
        <dbReference type="EC" id="2.7.11.1"/>
    </reaction>
</comment>
<dbReference type="OrthoDB" id="1184248at2759"/>
<keyword evidence="27" id="KW-1185">Reference proteome</keyword>
<comment type="subcellular location">
    <subcellularLocation>
        <location evidence="1">Cell membrane</location>
        <topology evidence="1">Single-pass type I membrane protein</topology>
    </subcellularLocation>
</comment>
<comment type="similarity">
    <text evidence="2">Belongs to the protein kinase superfamily. Ser/Thr protein kinase family.</text>
</comment>
<keyword evidence="17 23" id="KW-0472">Membrane</keyword>
<keyword evidence="9" id="KW-0808">Transferase</keyword>
<comment type="similarity">
    <text evidence="3">Belongs to the RLP family.</text>
</comment>
<dbReference type="GO" id="GO:0051606">
    <property type="term" value="P:detection of stimulus"/>
    <property type="evidence" value="ECO:0007669"/>
    <property type="project" value="UniProtKB-ARBA"/>
</dbReference>
<dbReference type="InterPro" id="IPR001611">
    <property type="entry name" value="Leu-rich_rpt"/>
</dbReference>
<reference evidence="27" key="1">
    <citation type="submission" date="2013-01" db="EMBL/GenBank/DDBJ databases">
        <title>Draft Genome Sequence of a Mulberry Tree, Morus notabilis C.K. Schneid.</title>
        <authorList>
            <person name="He N."/>
            <person name="Zhao S."/>
        </authorList>
    </citation>
    <scope>NUCLEOTIDE SEQUENCE</scope>
</reference>
<dbReference type="FunFam" id="3.80.10.10:FF:000275">
    <property type="entry name" value="Leucine-rich repeat receptor-like protein kinase"/>
    <property type="match status" value="1"/>
</dbReference>
<dbReference type="InterPro" id="IPR017441">
    <property type="entry name" value="Protein_kinase_ATP_BS"/>
</dbReference>
<dbReference type="KEGG" id="mnt:21386196"/>
<evidence type="ECO:0000256" key="1">
    <source>
        <dbReference type="ARBA" id="ARBA00004251"/>
    </source>
</evidence>
<dbReference type="SMART" id="SM00220">
    <property type="entry name" value="S_TKc"/>
    <property type="match status" value="1"/>
</dbReference>
<sequence>MGVFRAFPFRASLVFLLLIRVLDISVSVVPGNETDRLALLSIKTHITEDPYRITSSWNDSVYFCRWQGVSCGHKHQRVTQLNLRSLSLKGSLSPYIGNLSFLRVIDLSNNSFNGELPNEIGRLFRLQEFVLERNLVGGHIPIGLSNCSRLRILNLGFNEFIGDIPFELGFLPKLVRLKLLANKLKGSIPHHLGNISSLQQLNVSANKLEGNIPGSLGNLKSLISLSLSYNKLSGMVPPSIYNLSNLEALVIAENHLQGSFPHDVGLSLPNIEIFRVWGNQLSGSIPVSLSNFSKLLELDISENNFSGGLPAIFGNMKNLMWVDISGTNLGSGKVNDLDFLTSFTNCSNLILLELQNNNFGGSLPNSIGNFSAQLEILSLEANRISGNIPPSVGNLMSLNALILNINQLTGTIPTTIGKLHNLVKLYLGSNQLFGEIPSSFGNLTLLNELRLEENYLHGRIPSSIRNCQHLQLLHLYSNSLSGTIPPEVIGLPSLSLSVDLSGNRLSGPLPSEIGNLKFLQELLVFYNQLTGDIPSRIGECESLRWVYMDHNNFSGSIESLHSLKGIEHMDLSHNNLSGHIPKEFAEFVFLVKLDLSFNDLEGEVPSGRIFSNVSGDISLAGNNKLCGGMAKFHLVPCSRKSPRKHHFSFTRKLIISIVCGLVGVLLTSYFLVLCCMRKNKKQASKTLSRDFPFLNISYGELQKATNGFCPENLIGVGGFGSVYKGVLEPHQLSIAVKVFNLQRRGASKSFKAECETLRNIRHRNLVKIITACSSIDFQGNDFNALVYEFMPNGSLEDWLHPYPQTLEEQRKSLSLSQRLNIVTDVASALDYLHNDNELPIIHCDLKPRNILLDQDMTAHVGDFGLSRIIANDNVQTSQNHISSSVGVRGTIGYVAPEYGMGSKVSTEGDVYSFGILLLEILTAKNPTNESLEGLSLHEFVKMAFPKRMMEIVDQSLLTGGEEEASCSRTKALTRSGKAQECLISIFTIGLKCSEELPRNRMKINDAFKDLQKVKDSFSKM</sequence>
<evidence type="ECO:0000256" key="22">
    <source>
        <dbReference type="PROSITE-ProRule" id="PRU10141"/>
    </source>
</evidence>
<feature type="chain" id="PRO_5004928972" description="non-specific serine/threonine protein kinase" evidence="24">
    <location>
        <begin position="28"/>
        <end position="1020"/>
    </location>
</feature>
<keyword evidence="19" id="KW-0325">Glycoprotein</keyword>
<keyword evidence="14 26" id="KW-0418">Kinase</keyword>
<dbReference type="FunFam" id="3.80.10.10:FF:000288">
    <property type="entry name" value="LRR receptor-like serine/threonine-protein kinase EFR"/>
    <property type="match status" value="1"/>
</dbReference>
<keyword evidence="12" id="KW-0677">Repeat</keyword>
<gene>
    <name evidence="26" type="ORF">L484_002632</name>
</gene>
<evidence type="ECO:0000256" key="23">
    <source>
        <dbReference type="SAM" id="Phobius"/>
    </source>
</evidence>
<dbReference type="GO" id="GO:0004674">
    <property type="term" value="F:protein serine/threonine kinase activity"/>
    <property type="evidence" value="ECO:0007669"/>
    <property type="project" value="UniProtKB-KW"/>
</dbReference>
<dbReference type="InterPro" id="IPR032675">
    <property type="entry name" value="LRR_dom_sf"/>
</dbReference>
<evidence type="ECO:0000256" key="6">
    <source>
        <dbReference type="ARBA" id="ARBA00022527"/>
    </source>
</evidence>
<dbReference type="Pfam" id="PF00560">
    <property type="entry name" value="LRR_1"/>
    <property type="match status" value="10"/>
</dbReference>
<feature type="signal peptide" evidence="24">
    <location>
        <begin position="1"/>
        <end position="27"/>
    </location>
</feature>
<evidence type="ECO:0000313" key="27">
    <source>
        <dbReference type="Proteomes" id="UP000030645"/>
    </source>
</evidence>
<dbReference type="Gene3D" id="3.80.10.10">
    <property type="entry name" value="Ribonuclease Inhibitor"/>
    <property type="match status" value="4"/>
</dbReference>
<evidence type="ECO:0000256" key="4">
    <source>
        <dbReference type="ARBA" id="ARBA00012513"/>
    </source>
</evidence>
<keyword evidence="8" id="KW-0433">Leucine-rich repeat</keyword>
<dbReference type="EC" id="2.7.11.1" evidence="4"/>
<evidence type="ECO:0000256" key="12">
    <source>
        <dbReference type="ARBA" id="ARBA00022737"/>
    </source>
</evidence>
<evidence type="ECO:0000256" key="2">
    <source>
        <dbReference type="ARBA" id="ARBA00008684"/>
    </source>
</evidence>
<dbReference type="InterPro" id="IPR051809">
    <property type="entry name" value="Plant_receptor-like_S/T_kinase"/>
</dbReference>
<protein>
    <recommendedName>
        <fullName evidence="4">non-specific serine/threonine protein kinase</fullName>
        <ecNumber evidence="4">2.7.11.1</ecNumber>
    </recommendedName>
</protein>
<evidence type="ECO:0000256" key="20">
    <source>
        <dbReference type="ARBA" id="ARBA00047899"/>
    </source>
</evidence>
<dbReference type="InterPro" id="IPR008271">
    <property type="entry name" value="Ser/Thr_kinase_AS"/>
</dbReference>
<dbReference type="GO" id="GO:0005524">
    <property type="term" value="F:ATP binding"/>
    <property type="evidence" value="ECO:0007669"/>
    <property type="project" value="UniProtKB-UniRule"/>
</dbReference>
<comment type="catalytic activity">
    <reaction evidence="21">
        <text>L-seryl-[protein] + ATP = O-phospho-L-seryl-[protein] + ADP + H(+)</text>
        <dbReference type="Rhea" id="RHEA:17989"/>
        <dbReference type="Rhea" id="RHEA-COMP:9863"/>
        <dbReference type="Rhea" id="RHEA-COMP:11604"/>
        <dbReference type="ChEBI" id="CHEBI:15378"/>
        <dbReference type="ChEBI" id="CHEBI:29999"/>
        <dbReference type="ChEBI" id="CHEBI:30616"/>
        <dbReference type="ChEBI" id="CHEBI:83421"/>
        <dbReference type="ChEBI" id="CHEBI:456216"/>
        <dbReference type="EC" id="2.7.11.1"/>
    </reaction>
</comment>
<dbReference type="SMART" id="SM00365">
    <property type="entry name" value="LRR_SD22"/>
    <property type="match status" value="4"/>
</dbReference>
<dbReference type="Gene3D" id="3.30.200.20">
    <property type="entry name" value="Phosphorylase Kinase, domain 1"/>
    <property type="match status" value="1"/>
</dbReference>
<dbReference type="Proteomes" id="UP000030645">
    <property type="component" value="Unassembled WGS sequence"/>
</dbReference>
<accession>W9S8A0</accession>